<proteinExistence type="predicted"/>
<reference evidence="4" key="2">
    <citation type="submission" date="2019-09" db="UniProtKB">
        <authorList>
            <consortium name="WormBaseParasite"/>
        </authorList>
    </citation>
    <scope>IDENTIFICATION</scope>
</reference>
<reference evidence="2 3" key="1">
    <citation type="submission" date="2018-11" db="EMBL/GenBank/DDBJ databases">
        <authorList>
            <consortium name="Pathogen Informatics"/>
        </authorList>
    </citation>
    <scope>NUCLEOTIDE SEQUENCE [LARGE SCALE GENOMIC DNA]</scope>
</reference>
<organism evidence="3 4">
    <name type="scientific">Heligmosomoides polygyrus</name>
    <name type="common">Parasitic roundworm</name>
    <dbReference type="NCBI Taxonomy" id="6339"/>
    <lineage>
        <taxon>Eukaryota</taxon>
        <taxon>Metazoa</taxon>
        <taxon>Ecdysozoa</taxon>
        <taxon>Nematoda</taxon>
        <taxon>Chromadorea</taxon>
        <taxon>Rhabditida</taxon>
        <taxon>Rhabditina</taxon>
        <taxon>Rhabditomorpha</taxon>
        <taxon>Strongyloidea</taxon>
        <taxon>Heligmosomidae</taxon>
        <taxon>Heligmosomoides</taxon>
    </lineage>
</organism>
<evidence type="ECO:0000313" key="2">
    <source>
        <dbReference type="EMBL" id="VDO67024.1"/>
    </source>
</evidence>
<dbReference type="WBParaSite" id="HPBE_0000612401-mRNA-1">
    <property type="protein sequence ID" value="HPBE_0000612401-mRNA-1"/>
    <property type="gene ID" value="HPBE_0000612401"/>
</dbReference>
<keyword evidence="1" id="KW-0472">Membrane</keyword>
<dbReference type="OrthoDB" id="5850675at2759"/>
<evidence type="ECO:0000256" key="1">
    <source>
        <dbReference type="SAM" id="Phobius"/>
    </source>
</evidence>
<accession>A0A3P7Y7V7</accession>
<dbReference type="EMBL" id="UZAH01025601">
    <property type="protein sequence ID" value="VDO67024.1"/>
    <property type="molecule type" value="Genomic_DNA"/>
</dbReference>
<evidence type="ECO:0000313" key="4">
    <source>
        <dbReference type="WBParaSite" id="HPBE_0000612401-mRNA-1"/>
    </source>
</evidence>
<accession>A0A183FHA5</accession>
<feature type="transmembrane region" description="Helical" evidence="1">
    <location>
        <begin position="40"/>
        <end position="57"/>
    </location>
</feature>
<keyword evidence="1" id="KW-0812">Transmembrane</keyword>
<name>A0A183FHA5_HELPZ</name>
<dbReference type="AlphaFoldDB" id="A0A183FHA5"/>
<keyword evidence="3" id="KW-1185">Reference proteome</keyword>
<dbReference type="Proteomes" id="UP000050761">
    <property type="component" value="Unassembled WGS sequence"/>
</dbReference>
<gene>
    <name evidence="2" type="ORF">HPBE_LOCUS6125</name>
</gene>
<evidence type="ECO:0000313" key="3">
    <source>
        <dbReference type="Proteomes" id="UP000050761"/>
    </source>
</evidence>
<keyword evidence="1" id="KW-1133">Transmembrane helix</keyword>
<protein>
    <submittedName>
        <fullName evidence="4">Essential MCU regulator, mitochondrial</fullName>
    </submittedName>
</protein>
<sequence length="79" mass="8769">MRLSSVLRVVIRGPDGKSIWREVSDLRLPKGGKKLSFRQNSLIAFAVVLGLFGYGLAQEEVNPDSKWAGRFEVAMYSGI</sequence>